<evidence type="ECO:0000256" key="4">
    <source>
        <dbReference type="SAM" id="SignalP"/>
    </source>
</evidence>
<organism evidence="6 7">
    <name type="scientific">Daphnia galeata</name>
    <dbReference type="NCBI Taxonomy" id="27404"/>
    <lineage>
        <taxon>Eukaryota</taxon>
        <taxon>Metazoa</taxon>
        <taxon>Ecdysozoa</taxon>
        <taxon>Arthropoda</taxon>
        <taxon>Crustacea</taxon>
        <taxon>Branchiopoda</taxon>
        <taxon>Diplostraca</taxon>
        <taxon>Cladocera</taxon>
        <taxon>Anomopoda</taxon>
        <taxon>Daphniidae</taxon>
        <taxon>Daphnia</taxon>
    </lineage>
</organism>
<evidence type="ECO:0000256" key="3">
    <source>
        <dbReference type="ARBA" id="ARBA00022729"/>
    </source>
</evidence>
<dbReference type="InterPro" id="IPR050822">
    <property type="entry name" value="Cerebellin_Synaptic_Org"/>
</dbReference>
<dbReference type="InterPro" id="IPR001073">
    <property type="entry name" value="C1q_dom"/>
</dbReference>
<evidence type="ECO:0000256" key="1">
    <source>
        <dbReference type="ARBA" id="ARBA00004613"/>
    </source>
</evidence>
<dbReference type="Pfam" id="PF00386">
    <property type="entry name" value="C1q"/>
    <property type="match status" value="1"/>
</dbReference>
<dbReference type="EMBL" id="CAKKLH010000101">
    <property type="protein sequence ID" value="CAH0102993.1"/>
    <property type="molecule type" value="Genomic_DNA"/>
</dbReference>
<evidence type="ECO:0000313" key="7">
    <source>
        <dbReference type="Proteomes" id="UP000789390"/>
    </source>
</evidence>
<feature type="domain" description="C1q" evidence="5">
    <location>
        <begin position="202"/>
        <end position="321"/>
    </location>
</feature>
<gene>
    <name evidence="6" type="ORF">DGAL_LOCUS5523</name>
</gene>
<name>A0A8J2WDI6_9CRUS</name>
<keyword evidence="7" id="KW-1185">Reference proteome</keyword>
<keyword evidence="2" id="KW-0964">Secreted</keyword>
<evidence type="ECO:0000313" key="6">
    <source>
        <dbReference type="EMBL" id="CAH0102993.1"/>
    </source>
</evidence>
<dbReference type="SUPFAM" id="SSF49842">
    <property type="entry name" value="TNF-like"/>
    <property type="match status" value="1"/>
</dbReference>
<comment type="caution">
    <text evidence="6">The sequence shown here is derived from an EMBL/GenBank/DDBJ whole genome shotgun (WGS) entry which is preliminary data.</text>
</comment>
<dbReference type="OrthoDB" id="6372785at2759"/>
<dbReference type="Gene3D" id="2.60.120.40">
    <property type="match status" value="1"/>
</dbReference>
<dbReference type="Proteomes" id="UP000789390">
    <property type="component" value="Unassembled WGS sequence"/>
</dbReference>
<dbReference type="PANTHER" id="PTHR22923:SF62">
    <property type="entry name" value="CVP18"/>
    <property type="match status" value="1"/>
</dbReference>
<sequence>MKNSIVMAFVSLSAYVLLANAQMSTPWINPYFYYHYNAPLAPQKTDEKDGYNKHLSNYDDQFVSDSLGAHSFLISTCVRELRTTKADLAETTQRLNDTYTEVESIKEELKETVQLLADVVTTVENIKKEMKADAATSIGRMPKSCDDLQTMGHRKGGFFMVMGNKTIDNVYCDFTKSINDAGFKKMIGFFDVKTLPVYFHAQKSKSHLNVNTIVPFELLRLNLGNAMSLSGIFVAPKSGLYFFTYSGLSEGNTNARVELQVKTDTVDWTRVGQAYGHQVLQTFSLQANLELAKGNQIRLMLLEGQIHDNDNHYTNFVGHLLQEDIVQ</sequence>
<keyword evidence="3 4" id="KW-0732">Signal</keyword>
<accession>A0A8J2WDI6</accession>
<dbReference type="PANTHER" id="PTHR22923">
    <property type="entry name" value="CEREBELLIN-RELATED"/>
    <property type="match status" value="1"/>
</dbReference>
<proteinExistence type="predicted"/>
<feature type="chain" id="PRO_5035211548" description="C1q domain-containing protein" evidence="4">
    <location>
        <begin position="22"/>
        <end position="327"/>
    </location>
</feature>
<protein>
    <recommendedName>
        <fullName evidence="5">C1q domain-containing protein</fullName>
    </recommendedName>
</protein>
<comment type="subcellular location">
    <subcellularLocation>
        <location evidence="1">Secreted</location>
    </subcellularLocation>
</comment>
<feature type="signal peptide" evidence="4">
    <location>
        <begin position="1"/>
        <end position="21"/>
    </location>
</feature>
<dbReference type="AlphaFoldDB" id="A0A8J2WDI6"/>
<evidence type="ECO:0000256" key="2">
    <source>
        <dbReference type="ARBA" id="ARBA00022525"/>
    </source>
</evidence>
<dbReference type="GO" id="GO:0005615">
    <property type="term" value="C:extracellular space"/>
    <property type="evidence" value="ECO:0007669"/>
    <property type="project" value="TreeGrafter"/>
</dbReference>
<dbReference type="InterPro" id="IPR008983">
    <property type="entry name" value="Tumour_necrosis_fac-like_dom"/>
</dbReference>
<reference evidence="6" key="1">
    <citation type="submission" date="2021-11" db="EMBL/GenBank/DDBJ databases">
        <authorList>
            <person name="Schell T."/>
        </authorList>
    </citation>
    <scope>NUCLEOTIDE SEQUENCE</scope>
    <source>
        <strain evidence="6">M5</strain>
    </source>
</reference>
<evidence type="ECO:0000259" key="5">
    <source>
        <dbReference type="Pfam" id="PF00386"/>
    </source>
</evidence>